<gene>
    <name evidence="2" type="ORF">C1H46_025340</name>
</gene>
<keyword evidence="3" id="KW-1185">Reference proteome</keyword>
<feature type="region of interest" description="Disordered" evidence="1">
    <location>
        <begin position="1"/>
        <end position="40"/>
    </location>
</feature>
<evidence type="ECO:0000313" key="3">
    <source>
        <dbReference type="Proteomes" id="UP000315295"/>
    </source>
</evidence>
<reference evidence="2 3" key="1">
    <citation type="journal article" date="2019" name="G3 (Bethesda)">
        <title>Sequencing of a Wild Apple (Malus baccata) Genome Unravels the Differences Between Cultivated and Wild Apple Species Regarding Disease Resistance and Cold Tolerance.</title>
        <authorList>
            <person name="Chen X."/>
        </authorList>
    </citation>
    <scope>NUCLEOTIDE SEQUENCE [LARGE SCALE GENOMIC DNA]</scope>
    <source>
        <strain evidence="3">cv. Shandingzi</strain>
        <tissue evidence="2">Leaves</tissue>
    </source>
</reference>
<accession>A0A540LRI9</accession>
<feature type="compositionally biased region" description="Basic and acidic residues" evidence="1">
    <location>
        <begin position="1"/>
        <end position="16"/>
    </location>
</feature>
<dbReference type="Proteomes" id="UP000315295">
    <property type="component" value="Unassembled WGS sequence"/>
</dbReference>
<protein>
    <submittedName>
        <fullName evidence="2">Uncharacterized protein</fullName>
    </submittedName>
</protein>
<organism evidence="2 3">
    <name type="scientific">Malus baccata</name>
    <name type="common">Siberian crab apple</name>
    <name type="synonym">Pyrus baccata</name>
    <dbReference type="NCBI Taxonomy" id="106549"/>
    <lineage>
        <taxon>Eukaryota</taxon>
        <taxon>Viridiplantae</taxon>
        <taxon>Streptophyta</taxon>
        <taxon>Embryophyta</taxon>
        <taxon>Tracheophyta</taxon>
        <taxon>Spermatophyta</taxon>
        <taxon>Magnoliopsida</taxon>
        <taxon>eudicotyledons</taxon>
        <taxon>Gunneridae</taxon>
        <taxon>Pentapetalae</taxon>
        <taxon>rosids</taxon>
        <taxon>fabids</taxon>
        <taxon>Rosales</taxon>
        <taxon>Rosaceae</taxon>
        <taxon>Amygdaloideae</taxon>
        <taxon>Maleae</taxon>
        <taxon>Malus</taxon>
    </lineage>
</organism>
<feature type="compositionally biased region" description="Polar residues" evidence="1">
    <location>
        <begin position="18"/>
        <end position="33"/>
    </location>
</feature>
<evidence type="ECO:0000256" key="1">
    <source>
        <dbReference type="SAM" id="MobiDB-lite"/>
    </source>
</evidence>
<name>A0A540LRI9_MALBA</name>
<proteinExistence type="predicted"/>
<comment type="caution">
    <text evidence="2">The sequence shown here is derived from an EMBL/GenBank/DDBJ whole genome shotgun (WGS) entry which is preliminary data.</text>
</comment>
<dbReference type="AlphaFoldDB" id="A0A540LRI9"/>
<evidence type="ECO:0000313" key="2">
    <source>
        <dbReference type="EMBL" id="TQD89113.1"/>
    </source>
</evidence>
<sequence length="53" mass="6437">MHKEDDRYKKQPDRIQDPTFQSATQKRNSQMNSRKNHHQIEICTAERRWISAP</sequence>
<dbReference type="EMBL" id="VIEB01000491">
    <property type="protein sequence ID" value="TQD89113.1"/>
    <property type="molecule type" value="Genomic_DNA"/>
</dbReference>